<dbReference type="Gene3D" id="3.40.50.300">
    <property type="entry name" value="P-loop containing nucleotide triphosphate hydrolases"/>
    <property type="match status" value="1"/>
</dbReference>
<evidence type="ECO:0000313" key="3">
    <source>
        <dbReference type="EMBL" id="CAG5073633.1"/>
    </source>
</evidence>
<gene>
    <name evidence="3" type="ORF">DYBT9623_04838</name>
</gene>
<evidence type="ECO:0000259" key="2">
    <source>
        <dbReference type="SMART" id="SM00382"/>
    </source>
</evidence>
<organism evidence="3 4">
    <name type="scientific">Dyadobacter linearis</name>
    <dbReference type="NCBI Taxonomy" id="2823330"/>
    <lineage>
        <taxon>Bacteria</taxon>
        <taxon>Pseudomonadati</taxon>
        <taxon>Bacteroidota</taxon>
        <taxon>Cytophagia</taxon>
        <taxon>Cytophagales</taxon>
        <taxon>Spirosomataceae</taxon>
        <taxon>Dyadobacter</taxon>
    </lineage>
</organism>
<dbReference type="InterPro" id="IPR036390">
    <property type="entry name" value="WH_DNA-bd_sf"/>
</dbReference>
<comment type="caution">
    <text evidence="3">The sequence shown here is derived from an EMBL/GenBank/DDBJ whole genome shotgun (WGS) entry which is preliminary data.</text>
</comment>
<evidence type="ECO:0000256" key="1">
    <source>
        <dbReference type="ARBA" id="ARBA00023125"/>
    </source>
</evidence>
<dbReference type="SMART" id="SM00382">
    <property type="entry name" value="AAA"/>
    <property type="match status" value="1"/>
</dbReference>
<feature type="domain" description="AAA+ ATPase" evidence="2">
    <location>
        <begin position="16"/>
        <end position="130"/>
    </location>
</feature>
<keyword evidence="1" id="KW-0238">DNA-binding</keyword>
<dbReference type="Pfam" id="PF13173">
    <property type="entry name" value="AAA_14"/>
    <property type="match status" value="1"/>
</dbReference>
<dbReference type="InterPro" id="IPR025420">
    <property type="entry name" value="DUF4143"/>
</dbReference>
<protein>
    <recommendedName>
        <fullName evidence="2">AAA+ ATPase domain-containing protein</fullName>
    </recommendedName>
</protein>
<accession>A0ABM8UX31</accession>
<dbReference type="PANTHER" id="PTHR43566:SF2">
    <property type="entry name" value="DUF4143 DOMAIN-CONTAINING PROTEIN"/>
    <property type="match status" value="1"/>
</dbReference>
<name>A0ABM8UX31_9BACT</name>
<dbReference type="CDD" id="cd00009">
    <property type="entry name" value="AAA"/>
    <property type="match status" value="1"/>
</dbReference>
<dbReference type="Pfam" id="PF13635">
    <property type="entry name" value="DUF4143"/>
    <property type="match status" value="1"/>
</dbReference>
<dbReference type="InterPro" id="IPR027417">
    <property type="entry name" value="P-loop_NTPase"/>
</dbReference>
<dbReference type="RefSeq" id="WP_215236099.1">
    <property type="nucleotide sequence ID" value="NZ_CAJRAU010000009.1"/>
</dbReference>
<evidence type="ECO:0000313" key="4">
    <source>
        <dbReference type="Proteomes" id="UP000679725"/>
    </source>
</evidence>
<sequence>MFSRVIEEEFLEQLSDNPAVALLGPRQVGKTTLIKSFLDQFGKPSIYLDLESNADLIRLQDAELYLDERRESIIILDEIQRMPSLFPLMRSLIDRNRVPGRFILLGSASPDLLKNSSETLAGRIAFLELHPLLLEEVKNEISYAVHWLRGGYPAMLQAATDRSSARKMADFISSYIERDLPLLGIPGNPVNVRLLVNMLVSVHGGLLNVSQLANSLKMSVPTIQTYLDYLENAFLIRRLLPWHVNVSKRLVKTPKIYIRDSGMLHSLAGITGMEDLTGNIIVGSSWEGYVIQQVIAALPFNVKPYFYRTQDGAELDLVLVKGNNVKLAIEIKYTNSPTLSRGNSVAQQDLGNPLLLIVTPSAEDFRLKENIQVCSISTFSNYLKEAL</sequence>
<dbReference type="PANTHER" id="PTHR43566">
    <property type="entry name" value="CONSERVED PROTEIN"/>
    <property type="match status" value="1"/>
</dbReference>
<dbReference type="EMBL" id="CAJRAU010000009">
    <property type="protein sequence ID" value="CAG5073633.1"/>
    <property type="molecule type" value="Genomic_DNA"/>
</dbReference>
<proteinExistence type="predicted"/>
<reference evidence="3 4" key="1">
    <citation type="submission" date="2021-04" db="EMBL/GenBank/DDBJ databases">
        <authorList>
            <person name="Rodrigo-Torres L."/>
            <person name="Arahal R. D."/>
            <person name="Lucena T."/>
        </authorList>
    </citation>
    <scope>NUCLEOTIDE SEQUENCE [LARGE SCALE GENOMIC DNA]</scope>
    <source>
        <strain evidence="3 4">CECT 9623</strain>
    </source>
</reference>
<dbReference type="SUPFAM" id="SSF52540">
    <property type="entry name" value="P-loop containing nucleoside triphosphate hydrolases"/>
    <property type="match status" value="1"/>
</dbReference>
<keyword evidence="4" id="KW-1185">Reference proteome</keyword>
<dbReference type="SUPFAM" id="SSF46785">
    <property type="entry name" value="Winged helix' DNA-binding domain"/>
    <property type="match status" value="1"/>
</dbReference>
<dbReference type="InterPro" id="IPR003593">
    <property type="entry name" value="AAA+_ATPase"/>
</dbReference>
<dbReference type="Proteomes" id="UP000679725">
    <property type="component" value="Unassembled WGS sequence"/>
</dbReference>
<dbReference type="InterPro" id="IPR041682">
    <property type="entry name" value="AAA_14"/>
</dbReference>